<evidence type="ECO:0000256" key="1">
    <source>
        <dbReference type="ARBA" id="ARBA00010790"/>
    </source>
</evidence>
<evidence type="ECO:0000313" key="3">
    <source>
        <dbReference type="EMBL" id="SNS59343.1"/>
    </source>
</evidence>
<feature type="domain" description="Glucose-methanol-choline oxidoreductase C-terminal" evidence="2">
    <location>
        <begin position="98"/>
        <end position="171"/>
    </location>
</feature>
<dbReference type="Gene3D" id="3.50.50.60">
    <property type="entry name" value="FAD/NAD(P)-binding domain"/>
    <property type="match status" value="2"/>
</dbReference>
<dbReference type="PANTHER" id="PTHR11552">
    <property type="entry name" value="GLUCOSE-METHANOL-CHOLINE GMC OXIDOREDUCTASE"/>
    <property type="match status" value="1"/>
</dbReference>
<evidence type="ECO:0000259" key="2">
    <source>
        <dbReference type="Pfam" id="PF05199"/>
    </source>
</evidence>
<sequence>MSQAVEYDYVVVGAGTAGSVLAARLSEDGGARVLLLEAGGSEVPEEMPVPPAWPRLPGTSSDWGDRTTGQAHTGTPVALARGRGPGGSSAINAMVFTRGHRSSYDAWAAGGAKGLASYFHPVGTCRLGTDEGAVVDEELRVRGIEGLRVADASVMPSIVSGNTNATVYAVAERAAEFVSRKGA</sequence>
<reference evidence="3 4" key="1">
    <citation type="submission" date="2017-06" db="EMBL/GenBank/DDBJ databases">
        <authorList>
            <person name="Kim H.J."/>
            <person name="Triplett B.A."/>
        </authorList>
    </citation>
    <scope>NUCLEOTIDE SEQUENCE [LARGE SCALE GENOMIC DNA]</scope>
    <source>
        <strain evidence="3 4">CGMCC 4.1858</strain>
    </source>
</reference>
<evidence type="ECO:0000313" key="4">
    <source>
        <dbReference type="Proteomes" id="UP000198280"/>
    </source>
</evidence>
<proteinExistence type="inferred from homology"/>
<gene>
    <name evidence="3" type="ORF">SAMN05216252_10742</name>
</gene>
<accession>A0A239FT57</accession>
<keyword evidence="4" id="KW-1185">Reference proteome</keyword>
<dbReference type="InterPro" id="IPR036188">
    <property type="entry name" value="FAD/NAD-bd_sf"/>
</dbReference>
<comment type="similarity">
    <text evidence="1">Belongs to the GMC oxidoreductase family.</text>
</comment>
<dbReference type="InterPro" id="IPR007867">
    <property type="entry name" value="GMC_OxRtase_C"/>
</dbReference>
<dbReference type="RefSeq" id="WP_322975683.1">
    <property type="nucleotide sequence ID" value="NZ_FZOF01000007.1"/>
</dbReference>
<dbReference type="AlphaFoldDB" id="A0A239FT57"/>
<dbReference type="GO" id="GO:0016614">
    <property type="term" value="F:oxidoreductase activity, acting on CH-OH group of donors"/>
    <property type="evidence" value="ECO:0007669"/>
    <property type="project" value="InterPro"/>
</dbReference>
<dbReference type="PANTHER" id="PTHR11552:SF147">
    <property type="entry name" value="CHOLINE DEHYDROGENASE, MITOCHONDRIAL"/>
    <property type="match status" value="1"/>
</dbReference>
<dbReference type="SUPFAM" id="SSF51905">
    <property type="entry name" value="FAD/NAD(P)-binding domain"/>
    <property type="match status" value="2"/>
</dbReference>
<name>A0A239FT57_9ACTN</name>
<organism evidence="3 4">
    <name type="scientific">Actinacidiphila glaucinigra</name>
    <dbReference type="NCBI Taxonomy" id="235986"/>
    <lineage>
        <taxon>Bacteria</taxon>
        <taxon>Bacillati</taxon>
        <taxon>Actinomycetota</taxon>
        <taxon>Actinomycetes</taxon>
        <taxon>Kitasatosporales</taxon>
        <taxon>Streptomycetaceae</taxon>
        <taxon>Actinacidiphila</taxon>
    </lineage>
</organism>
<dbReference type="Proteomes" id="UP000198280">
    <property type="component" value="Unassembled WGS sequence"/>
</dbReference>
<dbReference type="Pfam" id="PF05199">
    <property type="entry name" value="GMC_oxred_C"/>
    <property type="match status" value="1"/>
</dbReference>
<dbReference type="EMBL" id="FZOF01000007">
    <property type="protein sequence ID" value="SNS59343.1"/>
    <property type="molecule type" value="Genomic_DNA"/>
</dbReference>
<dbReference type="GO" id="GO:0050660">
    <property type="term" value="F:flavin adenine dinucleotide binding"/>
    <property type="evidence" value="ECO:0007669"/>
    <property type="project" value="InterPro"/>
</dbReference>
<dbReference type="Pfam" id="PF13450">
    <property type="entry name" value="NAD_binding_8"/>
    <property type="match status" value="1"/>
</dbReference>
<dbReference type="InterPro" id="IPR012132">
    <property type="entry name" value="GMC_OxRdtase"/>
</dbReference>
<protein>
    <submittedName>
        <fullName evidence="3">GMC oxidoreductase</fullName>
    </submittedName>
</protein>